<dbReference type="Gene3D" id="3.20.20.370">
    <property type="entry name" value="Glycoside hydrolase/deacetylase"/>
    <property type="match status" value="1"/>
</dbReference>
<dbReference type="Pfam" id="PF11959">
    <property type="entry name" value="DUF3473"/>
    <property type="match status" value="1"/>
</dbReference>
<reference evidence="2" key="1">
    <citation type="submission" date="2021-02" db="EMBL/GenBank/DDBJ databases">
        <title>PHA producing bacteria isolated from coastal sediment in Guangdong, Shenzhen.</title>
        <authorList>
            <person name="Zheng W."/>
            <person name="Yu S."/>
            <person name="Huang Y."/>
        </authorList>
    </citation>
    <scope>NUCLEOTIDE SEQUENCE</scope>
    <source>
        <strain evidence="2">TN14-10</strain>
    </source>
</reference>
<name>A0A939DFX8_9GAMM</name>
<dbReference type="InterPro" id="IPR014344">
    <property type="entry name" value="XrtA_polysacc_deacetyl"/>
</dbReference>
<dbReference type="NCBIfam" id="TIGR03006">
    <property type="entry name" value="pepcterm_polyde"/>
    <property type="match status" value="1"/>
</dbReference>
<dbReference type="PANTHER" id="PTHR47561">
    <property type="entry name" value="POLYSACCHARIDE DEACETYLASE FAMILY PROTEIN (AFU_ORTHOLOGUE AFUA_6G05030)"/>
    <property type="match status" value="1"/>
</dbReference>
<dbReference type="Proteomes" id="UP000664303">
    <property type="component" value="Unassembled WGS sequence"/>
</dbReference>
<protein>
    <submittedName>
        <fullName evidence="2">DUF3473 domain-containing protein</fullName>
    </submittedName>
</protein>
<dbReference type="InterPro" id="IPR002509">
    <property type="entry name" value="NODB_dom"/>
</dbReference>
<dbReference type="EMBL" id="JAFKCZ010000008">
    <property type="protein sequence ID" value="MBN7797451.1"/>
    <property type="molecule type" value="Genomic_DNA"/>
</dbReference>
<dbReference type="AlphaFoldDB" id="A0A939DFX8"/>
<evidence type="ECO:0000313" key="2">
    <source>
        <dbReference type="EMBL" id="MBN7797451.1"/>
    </source>
</evidence>
<dbReference type="InterPro" id="IPR022560">
    <property type="entry name" value="DUF3473"/>
</dbReference>
<feature type="domain" description="NodB homology" evidence="1">
    <location>
        <begin position="16"/>
        <end position="275"/>
    </location>
</feature>
<dbReference type="GO" id="GO:0005975">
    <property type="term" value="P:carbohydrate metabolic process"/>
    <property type="evidence" value="ECO:0007669"/>
    <property type="project" value="InterPro"/>
</dbReference>
<dbReference type="PANTHER" id="PTHR47561:SF1">
    <property type="entry name" value="POLYSACCHARIDE DEACETYLASE FAMILY PROTEIN (AFU_ORTHOLOGUE AFUA_6G05030)"/>
    <property type="match status" value="1"/>
</dbReference>
<gene>
    <name evidence="2" type="ORF">JYP50_12655</name>
</gene>
<proteinExistence type="predicted"/>
<dbReference type="InterPro" id="IPR045235">
    <property type="entry name" value="PuuE_HpPgdA-like"/>
</dbReference>
<dbReference type="PROSITE" id="PS51677">
    <property type="entry name" value="NODB"/>
    <property type="match status" value="1"/>
</dbReference>
<accession>A0A939DFX8</accession>
<evidence type="ECO:0000313" key="3">
    <source>
        <dbReference type="Proteomes" id="UP000664303"/>
    </source>
</evidence>
<dbReference type="CDD" id="cd10941">
    <property type="entry name" value="CE4_PuuE_HpPgdA_like_2"/>
    <property type="match status" value="1"/>
</dbReference>
<keyword evidence="3" id="KW-1185">Reference proteome</keyword>
<dbReference type="Pfam" id="PF01522">
    <property type="entry name" value="Polysacc_deac_1"/>
    <property type="match status" value="1"/>
</dbReference>
<evidence type="ECO:0000259" key="1">
    <source>
        <dbReference type="PROSITE" id="PS51677"/>
    </source>
</evidence>
<dbReference type="SUPFAM" id="SSF88713">
    <property type="entry name" value="Glycoside hydrolase/deacetylase"/>
    <property type="match status" value="1"/>
</dbReference>
<organism evidence="2 3">
    <name type="scientific">Parahaliea mediterranea</name>
    <dbReference type="NCBI Taxonomy" id="651086"/>
    <lineage>
        <taxon>Bacteria</taxon>
        <taxon>Pseudomonadati</taxon>
        <taxon>Pseudomonadota</taxon>
        <taxon>Gammaproteobacteria</taxon>
        <taxon>Cellvibrionales</taxon>
        <taxon>Halieaceae</taxon>
        <taxon>Parahaliea</taxon>
    </lineage>
</organism>
<comment type="caution">
    <text evidence="2">The sequence shown here is derived from an EMBL/GenBank/DDBJ whole genome shotgun (WGS) entry which is preliminary data.</text>
</comment>
<sequence length="275" mass="31484">MTVDVEDYFQVSAFERHIARSDWDSLPCRVEHNVDRICELFSDAGIKGTFFTLGWLAQRYPAMVKRIVAEGHELASHGWEHTRVTQQDPETFRKDVQRSRETLEALSGQPVRGYRAASYSIGRDNLWALDVLADAGYRYSSSVVPIRHDNYGMPGAPRFAHLVAGDRLLEVPPTTLPVAGRNFNFGGGGWFRLFPYALSRQALHQVNEAESQPCVFYFHPWEIDPDQPRVPGVGLRTRFRHYLNLKRTYPRLQRLLGDFRWGRMDEVFLGGEASA</sequence>
<dbReference type="GO" id="GO:0016810">
    <property type="term" value="F:hydrolase activity, acting on carbon-nitrogen (but not peptide) bonds"/>
    <property type="evidence" value="ECO:0007669"/>
    <property type="project" value="InterPro"/>
</dbReference>
<dbReference type="InterPro" id="IPR011330">
    <property type="entry name" value="Glyco_hydro/deAcase_b/a-brl"/>
</dbReference>